<dbReference type="InterPro" id="IPR023365">
    <property type="entry name" value="Sortase_dom-sf"/>
</dbReference>
<feature type="compositionally biased region" description="Low complexity" evidence="1">
    <location>
        <begin position="411"/>
        <end position="441"/>
    </location>
</feature>
<dbReference type="RefSeq" id="WP_103262589.1">
    <property type="nucleotide sequence ID" value="NZ_PPEL01000007.1"/>
</dbReference>
<dbReference type="Proteomes" id="UP000236488">
    <property type="component" value="Unassembled WGS sequence"/>
</dbReference>
<keyword evidence="2" id="KW-1133">Transmembrane helix</keyword>
<dbReference type="EMBL" id="PPEL01000007">
    <property type="protein sequence ID" value="PNV66133.1"/>
    <property type="molecule type" value="Genomic_DNA"/>
</dbReference>
<proteinExistence type="predicted"/>
<evidence type="ECO:0000313" key="4">
    <source>
        <dbReference type="Proteomes" id="UP000236488"/>
    </source>
</evidence>
<gene>
    <name evidence="3" type="primary">srtB</name>
    <name evidence="3" type="ORF">C2L80_02755</name>
</gene>
<dbReference type="CDD" id="cd05826">
    <property type="entry name" value="Sortase_B"/>
    <property type="match status" value="1"/>
</dbReference>
<protein>
    <submittedName>
        <fullName evidence="3">SrtB family sortase</fullName>
    </submittedName>
</protein>
<feature type="region of interest" description="Disordered" evidence="1">
    <location>
        <begin position="1"/>
        <end position="152"/>
    </location>
</feature>
<feature type="compositionally biased region" description="Low complexity" evidence="1">
    <location>
        <begin position="74"/>
        <end position="93"/>
    </location>
</feature>
<dbReference type="Gene3D" id="2.40.260.10">
    <property type="entry name" value="Sortase"/>
    <property type="match status" value="1"/>
</dbReference>
<accession>A0A2K2U728</accession>
<organism evidence="3 4">
    <name type="scientific">Rubneribacter badeniensis</name>
    <dbReference type="NCBI Taxonomy" id="2070688"/>
    <lineage>
        <taxon>Bacteria</taxon>
        <taxon>Bacillati</taxon>
        <taxon>Actinomycetota</taxon>
        <taxon>Coriobacteriia</taxon>
        <taxon>Eggerthellales</taxon>
        <taxon>Eggerthellaceae</taxon>
        <taxon>Rubneribacter</taxon>
    </lineage>
</organism>
<sequence length="441" mass="46498">MSEYPQHPDVPPRGRHARGPAPQDPASQPQRSFGAGRPAPQAGDRAGAQPRPGQIPPAANAYRRPGAAPAFQSARPQGGAAQPAQGRPQGARQTGPYRPQDAAWQAGQRRPQGAAGAQRPQGASGAYRPAQSAGGYRPAQPATGRGPSAAPKKGGPWRVVFWIALVVFVIALAALGVIGFSYWQGQRAYDDIADQAFSAPSDIEGTSLADLSVDWDALRAINPDVVGWIYVPGTVVNYPIVHTDDDSTYLTRDFNGNEGGSWLPTYGTIFLSAANTGDFSDPNNIVYGHHLNNGSMFACFADFADQATFDEHRTIYLLTPQGNYRLTTFSLMHVDENDPLAQTRFTDDAARVEYVQDKIDRSVVKADGIAAASDMGRTFAFATCDNVVSSKRYVLFASVTESTADASADPDAVQAVGEAAAETTGEAAGEASSGDAGEAAA</sequence>
<dbReference type="InterPro" id="IPR009835">
    <property type="entry name" value="SrtB"/>
</dbReference>
<comment type="caution">
    <text evidence="3">The sequence shown here is derived from an EMBL/GenBank/DDBJ whole genome shotgun (WGS) entry which is preliminary data.</text>
</comment>
<name>A0A2K2U728_9ACTN</name>
<evidence type="ECO:0000313" key="3">
    <source>
        <dbReference type="EMBL" id="PNV66133.1"/>
    </source>
</evidence>
<feature type="transmembrane region" description="Helical" evidence="2">
    <location>
        <begin position="159"/>
        <end position="183"/>
    </location>
</feature>
<evidence type="ECO:0000256" key="1">
    <source>
        <dbReference type="SAM" id="MobiDB-lite"/>
    </source>
</evidence>
<keyword evidence="2" id="KW-0472">Membrane</keyword>
<keyword evidence="4" id="KW-1185">Reference proteome</keyword>
<keyword evidence="2" id="KW-0812">Transmembrane</keyword>
<dbReference type="SUPFAM" id="SSF63817">
    <property type="entry name" value="Sortase"/>
    <property type="match status" value="1"/>
</dbReference>
<reference evidence="3 4" key="1">
    <citation type="journal article" date="2018" name="Int. J. Syst. Evol. Microbiol.">
        <title>Rubneribacter badeniensis gen. nov., sp. nov. and Enteroscipio rubneri gen. nov., sp. nov., new members of the Eggerthellaceae isolated from human faeces.</title>
        <authorList>
            <person name="Danylec N."/>
            <person name="Gobl A."/>
            <person name="Stoll D.A."/>
            <person name="Hetzer B."/>
            <person name="Kulling S.E."/>
            <person name="Huch M."/>
        </authorList>
    </citation>
    <scope>NUCLEOTIDE SEQUENCE [LARGE SCALE GENOMIC DNA]</scope>
    <source>
        <strain evidence="3 4">ResAG-85</strain>
    </source>
</reference>
<feature type="compositionally biased region" description="Low complexity" evidence="1">
    <location>
        <begin position="102"/>
        <end position="126"/>
    </location>
</feature>
<dbReference type="AlphaFoldDB" id="A0A2K2U728"/>
<dbReference type="NCBIfam" id="TIGR03064">
    <property type="entry name" value="sortase_srtB"/>
    <property type="match status" value="1"/>
</dbReference>
<feature type="region of interest" description="Disordered" evidence="1">
    <location>
        <begin position="407"/>
        <end position="441"/>
    </location>
</feature>
<evidence type="ECO:0000256" key="2">
    <source>
        <dbReference type="SAM" id="Phobius"/>
    </source>
</evidence>